<evidence type="ECO:0000313" key="2">
    <source>
        <dbReference type="EMBL" id="AMB93508.1"/>
    </source>
</evidence>
<accession>A0A0X8FAB9</accession>
<feature type="transmembrane region" description="Helical" evidence="1">
    <location>
        <begin position="61"/>
        <end position="82"/>
    </location>
</feature>
<evidence type="ECO:0000313" key="5">
    <source>
        <dbReference type="Proteomes" id="UP000234239"/>
    </source>
</evidence>
<dbReference type="RefSeq" id="WP_067972090.1">
    <property type="nucleotide sequence ID" value="NZ_CAJHKM010000006.1"/>
</dbReference>
<evidence type="ECO:0000313" key="4">
    <source>
        <dbReference type="Proteomes" id="UP000069912"/>
    </source>
</evidence>
<reference evidence="2 4" key="1">
    <citation type="journal article" date="2016" name="Genome Announc.">
        <title>Complete Genome Sequences of Aerococcus christensenii CCUG 28831T, Aerococcus sanguinicola CCUG 43001T, Aerococcus urinae CCUG 36881T, Aerococcus urinaeequi CCUG 28094T, Aerococcus urinaehominis CCUG 42038 BT, and Aerococcus viridans CCUG 4311T.</title>
        <authorList>
            <person name="Carkaci D."/>
            <person name="Dargis R."/>
            <person name="Nielsen X.C."/>
            <person name="Skovgaard O."/>
            <person name="Fuursted K."/>
            <person name="Christensen J.J."/>
        </authorList>
    </citation>
    <scope>NUCLEOTIDE SEQUENCE [LARGE SCALE GENOMIC DNA]</scope>
    <source>
        <strain evidence="2 4">CCUG43001</strain>
    </source>
</reference>
<dbReference type="EMBL" id="PKGY01000003">
    <property type="protein sequence ID" value="PKZ21763.1"/>
    <property type="molecule type" value="Genomic_DNA"/>
</dbReference>
<dbReference type="Proteomes" id="UP000069912">
    <property type="component" value="Chromosome"/>
</dbReference>
<evidence type="ECO:0000256" key="1">
    <source>
        <dbReference type="SAM" id="Phobius"/>
    </source>
</evidence>
<sequence>MEAFTWFEIILYILPILTIILVAKYGKPYLSDGKHINLVVIDVVHPILWLCFHLVSQLVLHWSFLPIVLGIVSVLALAILAIQFRDNLPFTPGRFLRRLSNLSFIIVFLLYYGFVFYRIFALIFA</sequence>
<dbReference type="KEGG" id="asan:AWM72_01480"/>
<dbReference type="InterPro" id="IPR024515">
    <property type="entry name" value="DUF3397"/>
</dbReference>
<dbReference type="Proteomes" id="UP000234239">
    <property type="component" value="Unassembled WGS sequence"/>
</dbReference>
<dbReference type="GeneID" id="92902744"/>
<keyword evidence="1" id="KW-0812">Transmembrane</keyword>
<keyword evidence="4" id="KW-1185">Reference proteome</keyword>
<gene>
    <name evidence="2" type="ORF">AWM72_01480</name>
    <name evidence="3" type="ORF">CYJ28_07630</name>
</gene>
<reference evidence="4" key="2">
    <citation type="submission" date="2016-01" db="EMBL/GenBank/DDBJ databases">
        <title>Six Aerococcus type strain genome sequencing and assembly using PacBio and Illumina Hiseq.</title>
        <authorList>
            <person name="Carkaci D."/>
            <person name="Dargis R."/>
            <person name="Nielsen X.C."/>
            <person name="Skovgaard O."/>
            <person name="Fuursted K."/>
            <person name="Christensen J.J."/>
        </authorList>
    </citation>
    <scope>NUCLEOTIDE SEQUENCE [LARGE SCALE GENOMIC DNA]</scope>
    <source>
        <strain evidence="4">CCUG43001</strain>
    </source>
</reference>
<protein>
    <submittedName>
        <fullName evidence="3">DUF3397 domain-containing protein</fullName>
    </submittedName>
</protein>
<feature type="transmembrane region" description="Helical" evidence="1">
    <location>
        <begin position="102"/>
        <end position="124"/>
    </location>
</feature>
<name>A0A0X8FAB9_9LACT</name>
<feature type="transmembrane region" description="Helical" evidence="1">
    <location>
        <begin position="35"/>
        <end position="55"/>
    </location>
</feature>
<dbReference type="AlphaFoldDB" id="A0A0X8FAB9"/>
<feature type="transmembrane region" description="Helical" evidence="1">
    <location>
        <begin position="6"/>
        <end position="23"/>
    </location>
</feature>
<dbReference type="EMBL" id="CP014160">
    <property type="protein sequence ID" value="AMB93508.1"/>
    <property type="molecule type" value="Genomic_DNA"/>
</dbReference>
<keyword evidence="1" id="KW-1133">Transmembrane helix</keyword>
<organism evidence="2 4">
    <name type="scientific">Aerococcus sanguinicola</name>
    <dbReference type="NCBI Taxonomy" id="119206"/>
    <lineage>
        <taxon>Bacteria</taxon>
        <taxon>Bacillati</taxon>
        <taxon>Bacillota</taxon>
        <taxon>Bacilli</taxon>
        <taxon>Lactobacillales</taxon>
        <taxon>Aerococcaceae</taxon>
        <taxon>Aerococcus</taxon>
    </lineage>
</organism>
<evidence type="ECO:0000313" key="3">
    <source>
        <dbReference type="EMBL" id="PKZ21763.1"/>
    </source>
</evidence>
<dbReference type="Pfam" id="PF11877">
    <property type="entry name" value="DUF3397"/>
    <property type="match status" value="1"/>
</dbReference>
<reference evidence="3 5" key="3">
    <citation type="submission" date="2017-12" db="EMBL/GenBank/DDBJ databases">
        <title>Phylogenetic diversity of female urinary microbiome.</title>
        <authorList>
            <person name="Thomas-White K."/>
            <person name="Wolfe A.J."/>
        </authorList>
    </citation>
    <scope>NUCLEOTIDE SEQUENCE [LARGE SCALE GENOMIC DNA]</scope>
    <source>
        <strain evidence="3 5">UMB0139</strain>
    </source>
</reference>
<dbReference type="OrthoDB" id="2136236at2"/>
<proteinExistence type="predicted"/>
<keyword evidence="1" id="KW-0472">Membrane</keyword>